<organism evidence="2 3">
    <name type="scientific">Pelovirga terrestris</name>
    <dbReference type="NCBI Taxonomy" id="2771352"/>
    <lineage>
        <taxon>Bacteria</taxon>
        <taxon>Pseudomonadati</taxon>
        <taxon>Thermodesulfobacteriota</taxon>
        <taxon>Desulfuromonadia</taxon>
        <taxon>Geobacterales</taxon>
        <taxon>Geobacteraceae</taxon>
        <taxon>Pelovirga</taxon>
    </lineage>
</organism>
<dbReference type="EMBL" id="JACWUN010000006">
    <property type="protein sequence ID" value="MBD1400455.1"/>
    <property type="molecule type" value="Genomic_DNA"/>
</dbReference>
<dbReference type="InterPro" id="IPR044060">
    <property type="entry name" value="Bacterial_rp_domain"/>
</dbReference>
<reference evidence="2" key="1">
    <citation type="submission" date="2020-09" db="EMBL/GenBank/DDBJ databases">
        <title>Pelobacter alkaliphilus sp. nov., a novel anaerobic arsenate-reducing bacterium from terrestrial mud volcano.</title>
        <authorList>
            <person name="Khomyakova M.A."/>
            <person name="Merkel A.Y."/>
            <person name="Slobodkin A.I."/>
        </authorList>
    </citation>
    <scope>NUCLEOTIDE SEQUENCE</scope>
    <source>
        <strain evidence="2">M08fum</strain>
    </source>
</reference>
<gene>
    <name evidence="2" type="ORF">ICT70_07205</name>
</gene>
<sequence>MMNVIPIKHSWHKRLFTTVAGLMLLLLAPVGGGSWGSATVLASDYQVTATAARGGQVVPTQRTVRAGATMTFTVQPEAGYRVLDSLVGGNCPRGTWKDNHYTTGAINADCTVSFRFYSSSHVVTAAAPRGGQVDPPNRVVTSGSTGSFNVVPNPGHIISTAVRGDCPSGSWNGNTYTTGMISGNCAVQFEFPRLHSVTATASSGGTLTPARQSVVSGSGTSFTVSPDSGYVPSSTVGGTCPQGSWNGNLYTIGAINRDCTVTIGFSAQRSVTASAGRGGQVTPTNRQVAGGSRASFNLQPDAGYVSLEQVSGNCPGGSWGGNTYTTGIITDNCAIDFAFSPLVSNVTVSAVAGAGGGVSPAVQVVNRGNRAEFTVNPQSGYSVDRSAGGTCAVGSWSGNRYSTGDVHSDCHVSFSFVSARYTVNATVDGGGQVAPMRQTIADGGNASFRVQADVGHRINSAIGGSCAGGGWSGDRYTTGPIRDHCTVRFSTIGEEHTVTANTGFGGTVTTAIRSVTSGATASFTVVPDFGYARSVTVDGDCPQGTWIGNAYSTGEVTKSCSVEFSFHYIH</sequence>
<name>A0A8J6UI99_9BACT</name>
<feature type="domain" description="Bacterial repeat" evidence="1">
    <location>
        <begin position="496"/>
        <end position="531"/>
    </location>
</feature>
<evidence type="ECO:0000313" key="2">
    <source>
        <dbReference type="EMBL" id="MBD1400455.1"/>
    </source>
</evidence>
<dbReference type="Pfam" id="PF18998">
    <property type="entry name" value="Flg_new_2"/>
    <property type="match status" value="3"/>
</dbReference>
<accession>A0A8J6UI99</accession>
<evidence type="ECO:0000313" key="3">
    <source>
        <dbReference type="Proteomes" id="UP000632828"/>
    </source>
</evidence>
<evidence type="ECO:0000259" key="1">
    <source>
        <dbReference type="Pfam" id="PF18998"/>
    </source>
</evidence>
<comment type="caution">
    <text evidence="2">The sequence shown here is derived from an EMBL/GenBank/DDBJ whole genome shotgun (WGS) entry which is preliminary data.</text>
</comment>
<proteinExistence type="predicted"/>
<dbReference type="AlphaFoldDB" id="A0A8J6UI99"/>
<keyword evidence="3" id="KW-1185">Reference proteome</keyword>
<dbReference type="RefSeq" id="WP_191154966.1">
    <property type="nucleotide sequence ID" value="NZ_JACWUN010000006.1"/>
</dbReference>
<dbReference type="Proteomes" id="UP000632828">
    <property type="component" value="Unassembled WGS sequence"/>
</dbReference>
<feature type="domain" description="Bacterial repeat" evidence="1">
    <location>
        <begin position="45"/>
        <end position="81"/>
    </location>
</feature>
<protein>
    <recommendedName>
        <fullName evidence="1">Bacterial repeat domain-containing protein</fullName>
    </recommendedName>
</protein>
<feature type="domain" description="Bacterial repeat" evidence="1">
    <location>
        <begin position="196"/>
        <end position="231"/>
    </location>
</feature>